<feature type="chain" id="PRO_5043028091" description="UPAR/Ly6 domain-containing protein" evidence="1">
    <location>
        <begin position="29"/>
        <end position="180"/>
    </location>
</feature>
<evidence type="ECO:0000313" key="3">
    <source>
        <dbReference type="Proteomes" id="UP001328107"/>
    </source>
</evidence>
<keyword evidence="1" id="KW-0732">Signal</keyword>
<dbReference type="EMBL" id="BTRK01000002">
    <property type="protein sequence ID" value="GMR34297.1"/>
    <property type="molecule type" value="Genomic_DNA"/>
</dbReference>
<feature type="non-terminal residue" evidence="2">
    <location>
        <position position="1"/>
    </location>
</feature>
<feature type="signal peptide" evidence="1">
    <location>
        <begin position="1"/>
        <end position="28"/>
    </location>
</feature>
<proteinExistence type="predicted"/>
<accession>A0AAN4Z4C1</accession>
<dbReference type="Proteomes" id="UP001328107">
    <property type="component" value="Unassembled WGS sequence"/>
</dbReference>
<gene>
    <name evidence="2" type="ORF">PMAYCL1PPCAC_04492</name>
</gene>
<evidence type="ECO:0000256" key="1">
    <source>
        <dbReference type="SAM" id="SignalP"/>
    </source>
</evidence>
<protein>
    <recommendedName>
        <fullName evidence="4">UPAR/Ly6 domain-containing protein</fullName>
    </recommendedName>
</protein>
<evidence type="ECO:0000313" key="2">
    <source>
        <dbReference type="EMBL" id="GMR34297.1"/>
    </source>
</evidence>
<comment type="caution">
    <text evidence="2">The sequence shown here is derived from an EMBL/GenBank/DDBJ whole genome shotgun (WGS) entry which is preliminary data.</text>
</comment>
<keyword evidence="3" id="KW-1185">Reference proteome</keyword>
<organism evidence="2 3">
    <name type="scientific">Pristionchus mayeri</name>
    <dbReference type="NCBI Taxonomy" id="1317129"/>
    <lineage>
        <taxon>Eukaryota</taxon>
        <taxon>Metazoa</taxon>
        <taxon>Ecdysozoa</taxon>
        <taxon>Nematoda</taxon>
        <taxon>Chromadorea</taxon>
        <taxon>Rhabditida</taxon>
        <taxon>Rhabditina</taxon>
        <taxon>Diplogasteromorpha</taxon>
        <taxon>Diplogasteroidea</taxon>
        <taxon>Neodiplogasteridae</taxon>
        <taxon>Pristionchus</taxon>
    </lineage>
</organism>
<evidence type="ECO:0008006" key="4">
    <source>
        <dbReference type="Google" id="ProtNLM"/>
    </source>
</evidence>
<dbReference type="AlphaFoldDB" id="A0AAN4Z4C1"/>
<name>A0AAN4Z4C1_9BILA</name>
<sequence length="180" mass="20428">EIKNARSLQMSSSHLFLLLLTFFSSSQARKLIDCFHGFTGEIEASVHEGYLPTNDTRMCAAEWCMKIIIHSAIDSDNFMRRGVSSRCAYTGGDRQLCYRAEDASGNNNCTQVTHYDGMRGNFSLCCCRTSYCNRATTEELFPRKEAMVSKSRRDSDIENISIDNYFSLSIPALIAFRTFF</sequence>
<reference evidence="3" key="1">
    <citation type="submission" date="2022-10" db="EMBL/GenBank/DDBJ databases">
        <title>Genome assembly of Pristionchus species.</title>
        <authorList>
            <person name="Yoshida K."/>
            <person name="Sommer R.J."/>
        </authorList>
    </citation>
    <scope>NUCLEOTIDE SEQUENCE [LARGE SCALE GENOMIC DNA]</scope>
    <source>
        <strain evidence="3">RS5460</strain>
    </source>
</reference>